<reference evidence="2 3" key="1">
    <citation type="submission" date="2017-06" db="EMBL/GenBank/DDBJ databases">
        <title>Comparative genomic analysis of Ambrosia Fusariam Clade fungi.</title>
        <authorList>
            <person name="Stajich J.E."/>
            <person name="Carrillo J."/>
            <person name="Kijimoto T."/>
            <person name="Eskalen A."/>
            <person name="O'Donnell K."/>
            <person name="Kasson M."/>
        </authorList>
    </citation>
    <scope>NUCLEOTIDE SEQUENCE [LARGE SCALE GENOMIC DNA]</scope>
    <source>
        <strain evidence="2 3">NRRL62584</strain>
    </source>
</reference>
<feature type="compositionally biased region" description="Low complexity" evidence="1">
    <location>
        <begin position="146"/>
        <end position="165"/>
    </location>
</feature>
<dbReference type="STRING" id="1325734.A0A428NQA7"/>
<proteinExistence type="predicted"/>
<gene>
    <name evidence="2" type="ORF">CEP54_015282</name>
</gene>
<evidence type="ECO:0000313" key="3">
    <source>
        <dbReference type="Proteomes" id="UP000288168"/>
    </source>
</evidence>
<comment type="caution">
    <text evidence="2">The sequence shown here is derived from an EMBL/GenBank/DDBJ whole genome shotgun (WGS) entry which is preliminary data.</text>
</comment>
<dbReference type="EMBL" id="NKCI01000342">
    <property type="protein sequence ID" value="RSL42969.1"/>
    <property type="molecule type" value="Genomic_DNA"/>
</dbReference>
<name>A0A428NQA7_9HYPO</name>
<protein>
    <submittedName>
        <fullName evidence="2">Uncharacterized protein</fullName>
    </submittedName>
</protein>
<accession>A0A428NQA7</accession>
<feature type="region of interest" description="Disordered" evidence="1">
    <location>
        <begin position="141"/>
        <end position="170"/>
    </location>
</feature>
<dbReference type="OrthoDB" id="3774077at2759"/>
<dbReference type="AlphaFoldDB" id="A0A428NQA7"/>
<organism evidence="2 3">
    <name type="scientific">Fusarium duplospermum</name>
    <dbReference type="NCBI Taxonomy" id="1325734"/>
    <lineage>
        <taxon>Eukaryota</taxon>
        <taxon>Fungi</taxon>
        <taxon>Dikarya</taxon>
        <taxon>Ascomycota</taxon>
        <taxon>Pezizomycotina</taxon>
        <taxon>Sordariomycetes</taxon>
        <taxon>Hypocreomycetidae</taxon>
        <taxon>Hypocreales</taxon>
        <taxon>Nectriaceae</taxon>
        <taxon>Fusarium</taxon>
        <taxon>Fusarium solani species complex</taxon>
    </lineage>
</organism>
<keyword evidence="3" id="KW-1185">Reference proteome</keyword>
<evidence type="ECO:0000313" key="2">
    <source>
        <dbReference type="EMBL" id="RSL42969.1"/>
    </source>
</evidence>
<evidence type="ECO:0000256" key="1">
    <source>
        <dbReference type="SAM" id="MobiDB-lite"/>
    </source>
</evidence>
<dbReference type="Proteomes" id="UP000288168">
    <property type="component" value="Unassembled WGS sequence"/>
</dbReference>
<sequence length="347" mass="38522">MQNCPPHLKDYVALFTKPKYLTFTNTPRRLAKAYQDAAKADETATDKIFLDAGGFPTWLPYFLTNRAVKSTTHFEGQAADQQLSDSFHTCSPEDRQLVAQHVSQTIAAPIKERFQDIFEKTIQPSQGNDLMVVPQKRRRMTDHTGSLAPISPSPAALANSPSTSTEPWQSSSHFIVENPPILKVAAVFPRYLAQAIRKYQQSPGTPWVAAITMTFLDGSSFGNKLGSMMSLEIMKNKVERLADMLFGAEIESTDEHRYLILPTGLRVLSTSDLILRGCKRDVIAKVFGEDIANAIKASLAFKEEHDQGNPLTECVSMSISRLSNDGAVINLSLDEREGVRVKAKLYE</sequence>